<dbReference type="InterPro" id="IPR045584">
    <property type="entry name" value="Pilin-like"/>
</dbReference>
<evidence type="ECO:0000313" key="7">
    <source>
        <dbReference type="EMBL" id="PJA34347.1"/>
    </source>
</evidence>
<dbReference type="GO" id="GO:0016020">
    <property type="term" value="C:membrane"/>
    <property type="evidence" value="ECO:0007669"/>
    <property type="project" value="UniProtKB-SubCell"/>
</dbReference>
<dbReference type="Gene3D" id="3.30.700.10">
    <property type="entry name" value="Glycoprotein, Type 4 Pilin"/>
    <property type="match status" value="1"/>
</dbReference>
<evidence type="ECO:0000256" key="3">
    <source>
        <dbReference type="ARBA" id="ARBA00022692"/>
    </source>
</evidence>
<reference evidence="8" key="1">
    <citation type="submission" date="2017-09" db="EMBL/GenBank/DDBJ databases">
        <title>Depth-based differentiation of microbial function through sediment-hosted aquifers and enrichment of novel symbionts in the deep terrestrial subsurface.</title>
        <authorList>
            <person name="Probst A.J."/>
            <person name="Ladd B."/>
            <person name="Jarett J.K."/>
            <person name="Geller-Mcgrath D.E."/>
            <person name="Sieber C.M.K."/>
            <person name="Emerson J.B."/>
            <person name="Anantharaman K."/>
            <person name="Thomas B.C."/>
            <person name="Malmstrom R."/>
            <person name="Stieglmeier M."/>
            <person name="Klingl A."/>
            <person name="Woyke T."/>
            <person name="Ryan C.M."/>
            <person name="Banfield J.F."/>
        </authorList>
    </citation>
    <scope>NUCLEOTIDE SEQUENCE [LARGE SCALE GENOMIC DNA]</scope>
</reference>
<evidence type="ECO:0000256" key="1">
    <source>
        <dbReference type="ARBA" id="ARBA00004167"/>
    </source>
</evidence>
<dbReference type="EMBL" id="PFXE01000005">
    <property type="protein sequence ID" value="PJA34347.1"/>
    <property type="molecule type" value="Genomic_DNA"/>
</dbReference>
<dbReference type="InterPro" id="IPR012902">
    <property type="entry name" value="N_methyl_site"/>
</dbReference>
<evidence type="ECO:0000313" key="8">
    <source>
        <dbReference type="Proteomes" id="UP000231487"/>
    </source>
</evidence>
<sequence>MWCEYCNLKNMMNRTKGFTLIELLVVIAIIGILSSIVLASLNTARAKGADAAIKADLAGIRPQAEIFFDNGGHYGADVLDGNCATANSLFADANVTAAINHAGTVSGGTAVCASDDGVVGAGTAATTWAVSVPLKTDSLVSWCIDSTGIATTAAATLVSNAAVCQ</sequence>
<evidence type="ECO:0000256" key="2">
    <source>
        <dbReference type="ARBA" id="ARBA00022481"/>
    </source>
</evidence>
<accession>A0A2M7WVC4</accession>
<dbReference type="PANTHER" id="PTHR30093">
    <property type="entry name" value="GENERAL SECRETION PATHWAY PROTEIN G"/>
    <property type="match status" value="1"/>
</dbReference>
<name>A0A2M7WVC4_9BACT</name>
<dbReference type="SUPFAM" id="SSF54523">
    <property type="entry name" value="Pili subunits"/>
    <property type="match status" value="1"/>
</dbReference>
<dbReference type="PROSITE" id="PS00409">
    <property type="entry name" value="PROKAR_NTER_METHYL"/>
    <property type="match status" value="1"/>
</dbReference>
<feature type="transmembrane region" description="Helical" evidence="6">
    <location>
        <begin position="20"/>
        <end position="41"/>
    </location>
</feature>
<dbReference type="GO" id="GO:0015628">
    <property type="term" value="P:protein secretion by the type II secretion system"/>
    <property type="evidence" value="ECO:0007669"/>
    <property type="project" value="InterPro"/>
</dbReference>
<keyword evidence="2" id="KW-0488">Methylation</keyword>
<evidence type="ECO:0000256" key="5">
    <source>
        <dbReference type="ARBA" id="ARBA00023136"/>
    </source>
</evidence>
<evidence type="ECO:0008006" key="9">
    <source>
        <dbReference type="Google" id="ProtNLM"/>
    </source>
</evidence>
<dbReference type="PANTHER" id="PTHR30093:SF44">
    <property type="entry name" value="TYPE II SECRETION SYSTEM CORE PROTEIN G"/>
    <property type="match status" value="1"/>
</dbReference>
<protein>
    <recommendedName>
        <fullName evidence="9">Prepilin-type cleavage/methylation domain-containing protein</fullName>
    </recommendedName>
</protein>
<comment type="subcellular location">
    <subcellularLocation>
        <location evidence="1">Membrane</location>
        <topology evidence="1">Single-pass membrane protein</topology>
    </subcellularLocation>
</comment>
<dbReference type="Pfam" id="PF07963">
    <property type="entry name" value="N_methyl"/>
    <property type="match status" value="1"/>
</dbReference>
<dbReference type="InterPro" id="IPR002416">
    <property type="entry name" value="T2SS_protein-GspH"/>
</dbReference>
<keyword evidence="3 6" id="KW-0812">Transmembrane</keyword>
<keyword evidence="4 6" id="KW-1133">Transmembrane helix</keyword>
<dbReference type="Proteomes" id="UP000231487">
    <property type="component" value="Unassembled WGS sequence"/>
</dbReference>
<dbReference type="PRINTS" id="PR00885">
    <property type="entry name" value="BCTERIALGSPH"/>
</dbReference>
<keyword evidence="5 6" id="KW-0472">Membrane</keyword>
<gene>
    <name evidence="7" type="ORF">CO184_00235</name>
</gene>
<dbReference type="GO" id="GO:0015627">
    <property type="term" value="C:type II protein secretion system complex"/>
    <property type="evidence" value="ECO:0007669"/>
    <property type="project" value="InterPro"/>
</dbReference>
<evidence type="ECO:0000256" key="4">
    <source>
        <dbReference type="ARBA" id="ARBA00022989"/>
    </source>
</evidence>
<proteinExistence type="predicted"/>
<dbReference type="AlphaFoldDB" id="A0A2M7WVC4"/>
<comment type="caution">
    <text evidence="7">The sequence shown here is derived from an EMBL/GenBank/DDBJ whole genome shotgun (WGS) entry which is preliminary data.</text>
</comment>
<organism evidence="7 8">
    <name type="scientific">Candidatus Zambryskibacteria bacterium CG_4_9_14_3_um_filter_40_16</name>
    <dbReference type="NCBI Taxonomy" id="1975111"/>
    <lineage>
        <taxon>Bacteria</taxon>
        <taxon>Candidatus Zambryskiibacteriota</taxon>
    </lineage>
</organism>
<evidence type="ECO:0000256" key="6">
    <source>
        <dbReference type="SAM" id="Phobius"/>
    </source>
</evidence>
<dbReference type="NCBIfam" id="TIGR02532">
    <property type="entry name" value="IV_pilin_GFxxxE"/>
    <property type="match status" value="1"/>
</dbReference>